<dbReference type="PROSITE" id="PS50801">
    <property type="entry name" value="STAS"/>
    <property type="match status" value="1"/>
</dbReference>
<gene>
    <name evidence="3" type="ORF">M2283_005233</name>
</gene>
<dbReference type="InterPro" id="IPR036388">
    <property type="entry name" value="WH-like_DNA-bd_sf"/>
</dbReference>
<dbReference type="EMBL" id="JARXVH010000008">
    <property type="protein sequence ID" value="MDH6217901.1"/>
    <property type="molecule type" value="Genomic_DNA"/>
</dbReference>
<accession>A0ABT6LQG5</accession>
<dbReference type="PANTHER" id="PTHR33495">
    <property type="entry name" value="ANTI-SIGMA FACTOR ANTAGONIST TM_1081-RELATED-RELATED"/>
    <property type="match status" value="1"/>
</dbReference>
<dbReference type="InterPro" id="IPR058548">
    <property type="entry name" value="MlaB-like_STAS"/>
</dbReference>
<dbReference type="Pfam" id="PF03861">
    <property type="entry name" value="ANTAR"/>
    <property type="match status" value="1"/>
</dbReference>
<comment type="caution">
    <text evidence="3">The sequence shown here is derived from an EMBL/GenBank/DDBJ whole genome shotgun (WGS) entry which is preliminary data.</text>
</comment>
<dbReference type="SUPFAM" id="SSF52172">
    <property type="entry name" value="CheY-like"/>
    <property type="match status" value="1"/>
</dbReference>
<dbReference type="Gene3D" id="3.30.750.24">
    <property type="entry name" value="STAS domain"/>
    <property type="match status" value="1"/>
</dbReference>
<dbReference type="Proteomes" id="UP001160499">
    <property type="component" value="Unassembled WGS sequence"/>
</dbReference>
<evidence type="ECO:0000313" key="4">
    <source>
        <dbReference type="Proteomes" id="UP001160499"/>
    </source>
</evidence>
<dbReference type="InterPro" id="IPR011006">
    <property type="entry name" value="CheY-like_superfamily"/>
</dbReference>
<dbReference type="PANTHER" id="PTHR33495:SF2">
    <property type="entry name" value="ANTI-SIGMA FACTOR ANTAGONIST TM_1081-RELATED"/>
    <property type="match status" value="1"/>
</dbReference>
<reference evidence="3 4" key="1">
    <citation type="submission" date="2023-04" db="EMBL/GenBank/DDBJ databases">
        <title>Forest soil microbial communities from Buena Vista Peninsula, Colon Province, Panama.</title>
        <authorList>
            <person name="Bouskill N."/>
        </authorList>
    </citation>
    <scope>NUCLEOTIDE SEQUENCE [LARGE SCALE GENOMIC DNA]</scope>
    <source>
        <strain evidence="3 4">GGS1</strain>
    </source>
</reference>
<evidence type="ECO:0000259" key="1">
    <source>
        <dbReference type="PROSITE" id="PS50801"/>
    </source>
</evidence>
<proteinExistence type="predicted"/>
<organism evidence="3 4">
    <name type="scientific">Streptomyces pseudovenezuelae</name>
    <dbReference type="NCBI Taxonomy" id="67350"/>
    <lineage>
        <taxon>Bacteria</taxon>
        <taxon>Bacillati</taxon>
        <taxon>Actinomycetota</taxon>
        <taxon>Actinomycetes</taxon>
        <taxon>Kitasatosporales</taxon>
        <taxon>Streptomycetaceae</taxon>
        <taxon>Streptomyces</taxon>
        <taxon>Streptomyces aurantiacus group</taxon>
    </lineage>
</organism>
<evidence type="ECO:0000259" key="2">
    <source>
        <dbReference type="PROSITE" id="PS50921"/>
    </source>
</evidence>
<dbReference type="SMART" id="SM01012">
    <property type="entry name" value="ANTAR"/>
    <property type="match status" value="1"/>
</dbReference>
<dbReference type="PROSITE" id="PS50921">
    <property type="entry name" value="ANTAR"/>
    <property type="match status" value="1"/>
</dbReference>
<name>A0ABT6LQG5_9ACTN</name>
<sequence>MVVSGVLDIHTEEALQDALCEALNQSVRGIDLDLSEVEFCDCSGLNTLLSVRRRALDEGRTVALQVASGVVHRLLSITGTRSLFTVPDEEHENGGAVSGAPAETEGMSLAEADQDLRIELVQLRRAMQTRPVIDLARGVLMASFGLSAEDAWKVLVTLSQNTNTKLHHVADDLVGAVTGAALPEPFQQQVAATVNKLQTEPVTPGVG</sequence>
<dbReference type="CDD" id="cd07043">
    <property type="entry name" value="STAS_anti-anti-sigma_factors"/>
    <property type="match status" value="1"/>
</dbReference>
<dbReference type="Pfam" id="PF13466">
    <property type="entry name" value="STAS_2"/>
    <property type="match status" value="1"/>
</dbReference>
<dbReference type="SUPFAM" id="SSF52091">
    <property type="entry name" value="SpoIIaa-like"/>
    <property type="match status" value="1"/>
</dbReference>
<feature type="domain" description="ANTAR" evidence="2">
    <location>
        <begin position="113"/>
        <end position="174"/>
    </location>
</feature>
<dbReference type="Gene3D" id="1.10.10.10">
    <property type="entry name" value="Winged helix-like DNA-binding domain superfamily/Winged helix DNA-binding domain"/>
    <property type="match status" value="1"/>
</dbReference>
<feature type="domain" description="STAS" evidence="1">
    <location>
        <begin position="1"/>
        <end position="79"/>
    </location>
</feature>
<dbReference type="InterPro" id="IPR002645">
    <property type="entry name" value="STAS_dom"/>
</dbReference>
<protein>
    <submittedName>
        <fullName evidence="3">Anti-anti-sigma factor</fullName>
    </submittedName>
</protein>
<dbReference type="InterPro" id="IPR036513">
    <property type="entry name" value="STAS_dom_sf"/>
</dbReference>
<dbReference type="InterPro" id="IPR005561">
    <property type="entry name" value="ANTAR"/>
</dbReference>
<keyword evidence="4" id="KW-1185">Reference proteome</keyword>
<evidence type="ECO:0000313" key="3">
    <source>
        <dbReference type="EMBL" id="MDH6217901.1"/>
    </source>
</evidence>